<dbReference type="PRINTS" id="PR00111">
    <property type="entry name" value="ABHYDROLASE"/>
</dbReference>
<proteinExistence type="predicted"/>
<dbReference type="PANTHER" id="PTHR43433:SF5">
    <property type="entry name" value="AB HYDROLASE-1 DOMAIN-CONTAINING PROTEIN"/>
    <property type="match status" value="1"/>
</dbReference>
<dbReference type="AlphaFoldDB" id="A0AAD7B7W9"/>
<reference evidence="2" key="1">
    <citation type="submission" date="2023-03" db="EMBL/GenBank/DDBJ databases">
        <title>Massive genome expansion in bonnet fungi (Mycena s.s.) driven by repeated elements and novel gene families across ecological guilds.</title>
        <authorList>
            <consortium name="Lawrence Berkeley National Laboratory"/>
            <person name="Harder C.B."/>
            <person name="Miyauchi S."/>
            <person name="Viragh M."/>
            <person name="Kuo A."/>
            <person name="Thoen E."/>
            <person name="Andreopoulos B."/>
            <person name="Lu D."/>
            <person name="Skrede I."/>
            <person name="Drula E."/>
            <person name="Henrissat B."/>
            <person name="Morin E."/>
            <person name="Kohler A."/>
            <person name="Barry K."/>
            <person name="LaButti K."/>
            <person name="Morin E."/>
            <person name="Salamov A."/>
            <person name="Lipzen A."/>
            <person name="Mereny Z."/>
            <person name="Hegedus B."/>
            <person name="Baldrian P."/>
            <person name="Stursova M."/>
            <person name="Weitz H."/>
            <person name="Taylor A."/>
            <person name="Grigoriev I.V."/>
            <person name="Nagy L.G."/>
            <person name="Martin F."/>
            <person name="Kauserud H."/>
        </authorList>
    </citation>
    <scope>NUCLEOTIDE SEQUENCE</scope>
    <source>
        <strain evidence="2">9284</strain>
    </source>
</reference>
<protein>
    <submittedName>
        <fullName evidence="2">Alpha/Beta hydrolase protein</fullName>
    </submittedName>
</protein>
<name>A0AAD7B7W9_9AGAR</name>
<dbReference type="PANTHER" id="PTHR43433">
    <property type="entry name" value="HYDROLASE, ALPHA/BETA FOLD FAMILY PROTEIN"/>
    <property type="match status" value="1"/>
</dbReference>
<keyword evidence="2" id="KW-0378">Hydrolase</keyword>
<dbReference type="GO" id="GO:0016787">
    <property type="term" value="F:hydrolase activity"/>
    <property type="evidence" value="ECO:0007669"/>
    <property type="project" value="UniProtKB-KW"/>
</dbReference>
<dbReference type="Pfam" id="PF00561">
    <property type="entry name" value="Abhydrolase_1"/>
    <property type="match status" value="1"/>
</dbReference>
<evidence type="ECO:0000259" key="1">
    <source>
        <dbReference type="Pfam" id="PF00561"/>
    </source>
</evidence>
<evidence type="ECO:0000313" key="2">
    <source>
        <dbReference type="EMBL" id="KAJ7613432.1"/>
    </source>
</evidence>
<evidence type="ECO:0000313" key="3">
    <source>
        <dbReference type="Proteomes" id="UP001221142"/>
    </source>
</evidence>
<dbReference type="Proteomes" id="UP001221142">
    <property type="component" value="Unassembled WGS sequence"/>
</dbReference>
<dbReference type="InterPro" id="IPR050471">
    <property type="entry name" value="AB_hydrolase"/>
</dbReference>
<sequence length="394" mass="42208">MASRASVLLTYLLLLVPPIVVSTFYLLVSFPTPPHRLPAPVFPGLSSLPPDSRARDIYPEDWLDDGYYADLPMGRTRYWLVGPESGSKVVLIHGLSVPAFVWEPLIPQLTAAGNRVLVYDLYGRGYSDAPAAGVVYDPHLYVTQLALLLQHVGWQRTRIVGYSMGGAITAAFVATFPRLVEDDIVLIASAGLVESSDLPRTAKVMSSPIVQLLTANPIIKAYLRRLAASRSSPSSESAGVNTLAELVRLQSAHLPGFNRAVSSSLRSGPVRGMSWAFESEGWRGRRVLVVHGTQDNTVPSAHAARIRGLIVEAGASTNSTSSSLSSASPTSSSTSTTRKWSWFASASDSSSSLEREPSARVEVEMIPGAGHALTWTHADEVGALVCRFLGGDGV</sequence>
<dbReference type="InterPro" id="IPR000073">
    <property type="entry name" value="AB_hydrolase_1"/>
</dbReference>
<dbReference type="SUPFAM" id="SSF53474">
    <property type="entry name" value="alpha/beta-Hydrolases"/>
    <property type="match status" value="1"/>
</dbReference>
<dbReference type="EMBL" id="JARKIF010000028">
    <property type="protein sequence ID" value="KAJ7613432.1"/>
    <property type="molecule type" value="Genomic_DNA"/>
</dbReference>
<accession>A0AAD7B7W9</accession>
<feature type="domain" description="AB hydrolase-1" evidence="1">
    <location>
        <begin position="89"/>
        <end position="309"/>
    </location>
</feature>
<keyword evidence="3" id="KW-1185">Reference proteome</keyword>
<dbReference type="InterPro" id="IPR029058">
    <property type="entry name" value="AB_hydrolase_fold"/>
</dbReference>
<organism evidence="2 3">
    <name type="scientific">Roridomyces roridus</name>
    <dbReference type="NCBI Taxonomy" id="1738132"/>
    <lineage>
        <taxon>Eukaryota</taxon>
        <taxon>Fungi</taxon>
        <taxon>Dikarya</taxon>
        <taxon>Basidiomycota</taxon>
        <taxon>Agaricomycotina</taxon>
        <taxon>Agaricomycetes</taxon>
        <taxon>Agaricomycetidae</taxon>
        <taxon>Agaricales</taxon>
        <taxon>Marasmiineae</taxon>
        <taxon>Mycenaceae</taxon>
        <taxon>Roridomyces</taxon>
    </lineage>
</organism>
<comment type="caution">
    <text evidence="2">The sequence shown here is derived from an EMBL/GenBank/DDBJ whole genome shotgun (WGS) entry which is preliminary data.</text>
</comment>
<gene>
    <name evidence="2" type="ORF">FB45DRAFT_993084</name>
</gene>
<dbReference type="Gene3D" id="3.40.50.1820">
    <property type="entry name" value="alpha/beta hydrolase"/>
    <property type="match status" value="1"/>
</dbReference>